<gene>
    <name evidence="6" type="ORF">CINCED_3A008526</name>
</gene>
<dbReference type="OrthoDB" id="420195at2759"/>
<proteinExistence type="inferred from homology"/>
<evidence type="ECO:0000256" key="4">
    <source>
        <dbReference type="PROSITE-ProRule" id="PRU00339"/>
    </source>
</evidence>
<evidence type="ECO:0000313" key="7">
    <source>
        <dbReference type="Proteomes" id="UP000325440"/>
    </source>
</evidence>
<dbReference type="PANTHER" id="PTHR46035:SF1">
    <property type="entry name" value="TETRATRICOPEPTIDE REPEAT PROTEIN 4"/>
    <property type="match status" value="1"/>
</dbReference>
<keyword evidence="2 4" id="KW-0802">TPR repeat</keyword>
<keyword evidence="7" id="KW-1185">Reference proteome</keyword>
<dbReference type="InterPro" id="IPR019734">
    <property type="entry name" value="TPR_rpt"/>
</dbReference>
<dbReference type="GO" id="GO:0005829">
    <property type="term" value="C:cytosol"/>
    <property type="evidence" value="ECO:0007669"/>
    <property type="project" value="TreeGrafter"/>
</dbReference>
<reference evidence="6 7" key="1">
    <citation type="submission" date="2019-08" db="EMBL/GenBank/DDBJ databases">
        <authorList>
            <person name="Alioto T."/>
            <person name="Alioto T."/>
            <person name="Gomez Garrido J."/>
        </authorList>
    </citation>
    <scope>NUCLEOTIDE SEQUENCE [LARGE SCALE GENOMIC DNA]</scope>
</reference>
<dbReference type="GO" id="GO:0006457">
    <property type="term" value="P:protein folding"/>
    <property type="evidence" value="ECO:0007669"/>
    <property type="project" value="TreeGrafter"/>
</dbReference>
<evidence type="ECO:0000256" key="2">
    <source>
        <dbReference type="ARBA" id="ARBA00022803"/>
    </source>
</evidence>
<sequence>MDKIPKSCVSTTSRSNERNNKCYTVNEVNRILEEGLQYFKLHRENNITDKLADKYYEDGNLYFKSCQYKLAIICFRQGLMLDFKNNQLRADMWNNLSAVYYLLKDYKSSLVTAEDALKLMPGYEKAFLRGINCCIRMKDFDKSLHYCDIYLGNFSEAKKIEMEKCLIMNIEEQRMLKEINNRKLCVVGQKVGDKIGDINIFNTDDPDEIPRVHLTENHRLVWSVRLSFPEPNATIVVPNFHEDTTFYKLLLYIFSERAPWDAEGKYTVNTINIYGEIPVNSTTRVLKKVLPEYTLSNVLTLFRCPIKRGLPTFMIVISGGKFENENLKDYVNDIDEVETVFSNGDINSVDECKPDSVVVFDDCMLENQTVLKEYFD</sequence>
<dbReference type="GO" id="GO:0051879">
    <property type="term" value="F:Hsp90 protein binding"/>
    <property type="evidence" value="ECO:0007669"/>
    <property type="project" value="InterPro"/>
</dbReference>
<evidence type="ECO:0000259" key="5">
    <source>
        <dbReference type="Pfam" id="PF18972"/>
    </source>
</evidence>
<dbReference type="PANTHER" id="PTHR46035">
    <property type="entry name" value="TETRATRICOPEPTIDE REPEAT PROTEIN 4"/>
    <property type="match status" value="1"/>
</dbReference>
<keyword evidence="1" id="KW-0677">Repeat</keyword>
<dbReference type="GO" id="GO:0030544">
    <property type="term" value="F:Hsp70 protein binding"/>
    <property type="evidence" value="ECO:0007669"/>
    <property type="project" value="TreeGrafter"/>
</dbReference>
<feature type="repeat" description="TPR" evidence="4">
    <location>
        <begin position="52"/>
        <end position="85"/>
    </location>
</feature>
<organism evidence="6 7">
    <name type="scientific">Cinara cedri</name>
    <dbReference type="NCBI Taxonomy" id="506608"/>
    <lineage>
        <taxon>Eukaryota</taxon>
        <taxon>Metazoa</taxon>
        <taxon>Ecdysozoa</taxon>
        <taxon>Arthropoda</taxon>
        <taxon>Hexapoda</taxon>
        <taxon>Insecta</taxon>
        <taxon>Pterygota</taxon>
        <taxon>Neoptera</taxon>
        <taxon>Paraneoptera</taxon>
        <taxon>Hemiptera</taxon>
        <taxon>Sternorrhyncha</taxon>
        <taxon>Aphidomorpha</taxon>
        <taxon>Aphidoidea</taxon>
        <taxon>Aphididae</taxon>
        <taxon>Lachninae</taxon>
        <taxon>Cinara</taxon>
    </lineage>
</organism>
<name>A0A5E4MIZ9_9HEMI</name>
<dbReference type="Gene3D" id="1.25.40.10">
    <property type="entry name" value="Tetratricopeptide repeat domain"/>
    <property type="match status" value="1"/>
</dbReference>
<protein>
    <submittedName>
        <fullName evidence="6">Tetratricopeptide repeat,Tetratricopeptide repeat-containing domain,Tetratricopeptide-like helical</fullName>
    </submittedName>
</protein>
<feature type="repeat" description="TPR" evidence="4">
    <location>
        <begin position="90"/>
        <end position="123"/>
    </location>
</feature>
<evidence type="ECO:0000313" key="6">
    <source>
        <dbReference type="EMBL" id="VVC30873.1"/>
    </source>
</evidence>
<comment type="similarity">
    <text evidence="3">Belongs to the TTC4 family.</text>
</comment>
<dbReference type="Pfam" id="PF18972">
    <property type="entry name" value="Wheel"/>
    <property type="match status" value="1"/>
</dbReference>
<dbReference type="SMART" id="SM00028">
    <property type="entry name" value="TPR"/>
    <property type="match status" value="2"/>
</dbReference>
<dbReference type="CDD" id="cd21380">
    <property type="entry name" value="CTWD_Cns1"/>
    <property type="match status" value="1"/>
</dbReference>
<evidence type="ECO:0000256" key="1">
    <source>
        <dbReference type="ARBA" id="ARBA00022737"/>
    </source>
</evidence>
<dbReference type="EMBL" id="CABPRJ010000546">
    <property type="protein sequence ID" value="VVC30873.1"/>
    <property type="molecule type" value="Genomic_DNA"/>
</dbReference>
<feature type="domain" description="Cns1/TTC4 wheel" evidence="5">
    <location>
        <begin position="217"/>
        <end position="319"/>
    </location>
</feature>
<evidence type="ECO:0000256" key="3">
    <source>
        <dbReference type="ARBA" id="ARBA00023602"/>
    </source>
</evidence>
<dbReference type="InterPro" id="IPR044059">
    <property type="entry name" value="Csn1/TTC4_wheel"/>
</dbReference>
<dbReference type="SUPFAM" id="SSF48452">
    <property type="entry name" value="TPR-like"/>
    <property type="match status" value="1"/>
</dbReference>
<dbReference type="GO" id="GO:0005634">
    <property type="term" value="C:nucleus"/>
    <property type="evidence" value="ECO:0007669"/>
    <property type="project" value="TreeGrafter"/>
</dbReference>
<dbReference type="AlphaFoldDB" id="A0A5E4MIZ9"/>
<dbReference type="PROSITE" id="PS50005">
    <property type="entry name" value="TPR"/>
    <property type="match status" value="2"/>
</dbReference>
<accession>A0A5E4MIZ9</accession>
<dbReference type="Proteomes" id="UP000325440">
    <property type="component" value="Unassembled WGS sequence"/>
</dbReference>
<dbReference type="InterPro" id="IPR011990">
    <property type="entry name" value="TPR-like_helical_dom_sf"/>
</dbReference>